<dbReference type="Gene3D" id="1.10.10.60">
    <property type="entry name" value="Homeodomain-like"/>
    <property type="match status" value="1"/>
</dbReference>
<dbReference type="Gene3D" id="3.30.450.20">
    <property type="entry name" value="PAS domain"/>
    <property type="match status" value="1"/>
</dbReference>
<dbReference type="Gene3D" id="3.40.50.300">
    <property type="entry name" value="P-loop containing nucleotide triphosphate hydrolases"/>
    <property type="match status" value="1"/>
</dbReference>
<dbReference type="PROSITE" id="PS50045">
    <property type="entry name" value="SIGMA54_INTERACT_4"/>
    <property type="match status" value="1"/>
</dbReference>
<keyword evidence="1" id="KW-0547">Nucleotide-binding</keyword>
<dbReference type="Pfam" id="PF25601">
    <property type="entry name" value="AAA_lid_14"/>
    <property type="match status" value="1"/>
</dbReference>
<dbReference type="InterPro" id="IPR009057">
    <property type="entry name" value="Homeodomain-like_sf"/>
</dbReference>
<evidence type="ECO:0000313" key="9">
    <source>
        <dbReference type="EMBL" id="MBB5756480.1"/>
    </source>
</evidence>
<keyword evidence="4" id="KW-0805">Transcription regulation</keyword>
<evidence type="ECO:0000256" key="6">
    <source>
        <dbReference type="ARBA" id="ARBA00023163"/>
    </source>
</evidence>
<evidence type="ECO:0000256" key="1">
    <source>
        <dbReference type="ARBA" id="ARBA00022741"/>
    </source>
</evidence>
<evidence type="ECO:0000256" key="3">
    <source>
        <dbReference type="ARBA" id="ARBA00023012"/>
    </source>
</evidence>
<dbReference type="Pfam" id="PF02954">
    <property type="entry name" value="HTH_8"/>
    <property type="match status" value="1"/>
</dbReference>
<dbReference type="Pfam" id="PF00158">
    <property type="entry name" value="Sigma54_activat"/>
    <property type="match status" value="1"/>
</dbReference>
<evidence type="ECO:0000256" key="4">
    <source>
        <dbReference type="ARBA" id="ARBA00023015"/>
    </source>
</evidence>
<dbReference type="InterPro" id="IPR035965">
    <property type="entry name" value="PAS-like_dom_sf"/>
</dbReference>
<dbReference type="CDD" id="cd00130">
    <property type="entry name" value="PAS"/>
    <property type="match status" value="1"/>
</dbReference>
<dbReference type="PANTHER" id="PTHR32071:SF57">
    <property type="entry name" value="C4-DICARBOXYLATE TRANSPORT TRANSCRIPTIONAL REGULATORY PROTEIN DCTD"/>
    <property type="match status" value="1"/>
</dbReference>
<dbReference type="RefSeq" id="WP_183566318.1">
    <property type="nucleotide sequence ID" value="NZ_JACHOP010000003.1"/>
</dbReference>
<dbReference type="SUPFAM" id="SSF55785">
    <property type="entry name" value="PYP-like sensor domain (PAS domain)"/>
    <property type="match status" value="1"/>
</dbReference>
<comment type="caution">
    <text evidence="9">The sequence shown here is derived from an EMBL/GenBank/DDBJ whole genome shotgun (WGS) entry which is preliminary data.</text>
</comment>
<feature type="domain" description="PAS" evidence="8">
    <location>
        <begin position="11"/>
        <end position="67"/>
    </location>
</feature>
<accession>A0A840ZGR6</accession>
<reference evidence="9 10" key="1">
    <citation type="submission" date="2020-08" db="EMBL/GenBank/DDBJ databases">
        <title>Genomic Encyclopedia of Type Strains, Phase IV (KMG-IV): sequencing the most valuable type-strain genomes for metagenomic binning, comparative biology and taxonomic classification.</title>
        <authorList>
            <person name="Goeker M."/>
        </authorList>
    </citation>
    <scope>NUCLEOTIDE SEQUENCE [LARGE SCALE GENOMIC DNA]</scope>
    <source>
        <strain evidence="9 10">DSM 2163</strain>
    </source>
</reference>
<dbReference type="SMART" id="SM00382">
    <property type="entry name" value="AAA"/>
    <property type="match status" value="1"/>
</dbReference>
<dbReference type="FunFam" id="3.40.50.300:FF:000006">
    <property type="entry name" value="DNA-binding transcriptional regulator NtrC"/>
    <property type="match status" value="1"/>
</dbReference>
<dbReference type="PROSITE" id="PS50112">
    <property type="entry name" value="PAS"/>
    <property type="match status" value="1"/>
</dbReference>
<name>A0A840ZGR6_9HYPH</name>
<evidence type="ECO:0000259" key="8">
    <source>
        <dbReference type="PROSITE" id="PS50112"/>
    </source>
</evidence>
<keyword evidence="6" id="KW-0804">Transcription</keyword>
<dbReference type="InterPro" id="IPR058031">
    <property type="entry name" value="AAA_lid_NorR"/>
</dbReference>
<keyword evidence="10" id="KW-1185">Reference proteome</keyword>
<organism evidence="9 10">
    <name type="scientific">Methylorubrum rhodinum</name>
    <dbReference type="NCBI Taxonomy" id="29428"/>
    <lineage>
        <taxon>Bacteria</taxon>
        <taxon>Pseudomonadati</taxon>
        <taxon>Pseudomonadota</taxon>
        <taxon>Alphaproteobacteria</taxon>
        <taxon>Hyphomicrobiales</taxon>
        <taxon>Methylobacteriaceae</taxon>
        <taxon>Methylorubrum</taxon>
    </lineage>
</organism>
<dbReference type="Pfam" id="PF08448">
    <property type="entry name" value="PAS_4"/>
    <property type="match status" value="1"/>
</dbReference>
<dbReference type="InterPro" id="IPR013656">
    <property type="entry name" value="PAS_4"/>
</dbReference>
<dbReference type="SUPFAM" id="SSF52540">
    <property type="entry name" value="P-loop containing nucleoside triphosphate hydrolases"/>
    <property type="match status" value="1"/>
</dbReference>
<dbReference type="InterPro" id="IPR000014">
    <property type="entry name" value="PAS"/>
</dbReference>
<dbReference type="InterPro" id="IPR002197">
    <property type="entry name" value="HTH_Fis"/>
</dbReference>
<dbReference type="GO" id="GO:0043565">
    <property type="term" value="F:sequence-specific DNA binding"/>
    <property type="evidence" value="ECO:0007669"/>
    <property type="project" value="InterPro"/>
</dbReference>
<dbReference type="InterPro" id="IPR003593">
    <property type="entry name" value="AAA+_ATPase"/>
</dbReference>
<evidence type="ECO:0000259" key="7">
    <source>
        <dbReference type="PROSITE" id="PS50045"/>
    </source>
</evidence>
<protein>
    <submittedName>
        <fullName evidence="9">Transcriptional regulator with PAS, ATPase and Fis domain</fullName>
    </submittedName>
</protein>
<keyword evidence="3" id="KW-0902">Two-component regulatory system</keyword>
<dbReference type="GO" id="GO:0005524">
    <property type="term" value="F:ATP binding"/>
    <property type="evidence" value="ECO:0007669"/>
    <property type="project" value="UniProtKB-KW"/>
</dbReference>
<dbReference type="PROSITE" id="PS00675">
    <property type="entry name" value="SIGMA54_INTERACT_1"/>
    <property type="match status" value="1"/>
</dbReference>
<evidence type="ECO:0000256" key="2">
    <source>
        <dbReference type="ARBA" id="ARBA00022840"/>
    </source>
</evidence>
<dbReference type="SMART" id="SM00091">
    <property type="entry name" value="PAS"/>
    <property type="match status" value="1"/>
</dbReference>
<dbReference type="InterPro" id="IPR025943">
    <property type="entry name" value="Sigma_54_int_dom_ATP-bd_2"/>
</dbReference>
<evidence type="ECO:0000256" key="5">
    <source>
        <dbReference type="ARBA" id="ARBA00023159"/>
    </source>
</evidence>
<dbReference type="GO" id="GO:0000160">
    <property type="term" value="P:phosphorelay signal transduction system"/>
    <property type="evidence" value="ECO:0007669"/>
    <property type="project" value="UniProtKB-KW"/>
</dbReference>
<dbReference type="InterPro" id="IPR027417">
    <property type="entry name" value="P-loop_NTPase"/>
</dbReference>
<dbReference type="PANTHER" id="PTHR32071">
    <property type="entry name" value="TRANSCRIPTIONAL REGULATORY PROTEIN"/>
    <property type="match status" value="1"/>
</dbReference>
<feature type="domain" description="Sigma-54 factor interaction" evidence="7">
    <location>
        <begin position="147"/>
        <end position="376"/>
    </location>
</feature>
<dbReference type="SUPFAM" id="SSF46689">
    <property type="entry name" value="Homeodomain-like"/>
    <property type="match status" value="1"/>
</dbReference>
<dbReference type="Gene3D" id="1.10.8.60">
    <property type="match status" value="1"/>
</dbReference>
<dbReference type="CDD" id="cd00009">
    <property type="entry name" value="AAA"/>
    <property type="match status" value="1"/>
</dbReference>
<keyword evidence="5" id="KW-0010">Activator</keyword>
<dbReference type="PROSITE" id="PS00676">
    <property type="entry name" value="SIGMA54_INTERACT_2"/>
    <property type="match status" value="1"/>
</dbReference>
<dbReference type="InterPro" id="IPR002078">
    <property type="entry name" value="Sigma_54_int"/>
</dbReference>
<dbReference type="AlphaFoldDB" id="A0A840ZGR6"/>
<evidence type="ECO:0000313" key="10">
    <source>
        <dbReference type="Proteomes" id="UP000583454"/>
    </source>
</evidence>
<dbReference type="Proteomes" id="UP000583454">
    <property type="component" value="Unassembled WGS sequence"/>
</dbReference>
<dbReference type="NCBIfam" id="TIGR00229">
    <property type="entry name" value="sensory_box"/>
    <property type="match status" value="1"/>
</dbReference>
<gene>
    <name evidence="9" type="ORF">HNR00_001178</name>
</gene>
<keyword evidence="2" id="KW-0067">ATP-binding</keyword>
<dbReference type="EMBL" id="JACHOP010000003">
    <property type="protein sequence ID" value="MBB5756480.1"/>
    <property type="molecule type" value="Genomic_DNA"/>
</dbReference>
<dbReference type="GO" id="GO:0006355">
    <property type="term" value="P:regulation of DNA-templated transcription"/>
    <property type="evidence" value="ECO:0007669"/>
    <property type="project" value="InterPro"/>
</dbReference>
<dbReference type="InterPro" id="IPR025662">
    <property type="entry name" value="Sigma_54_int_dom_ATP-bd_1"/>
</dbReference>
<sequence length="444" mass="48053">MLTWPGAGTDEAQLLRLLLDHVSDCLVAVDGTGHIVLINRSYCHLLGGEEDDFVGRHITDVVGPQTRLHLVAQGDTPMSPFPLEVRGQKLLARQAPVLKDGKPIGAVGVALFSSPSALRRAYQRFETSVAVPAAAATWRTRFGIDDLVGNDPALDACRTRLRQAAETEFPVLITGETGTGKELIAHALHALSPRAPGPFVSVNCASIPAELIDSELFGYEAGAFTGASSRGKLGKIEVASGGTLFLDEIGDMPVHLQGSLLRVLQTGEIVRVGATVPKRIDFRLVCATHQSLDDQLTAGTFRRDLFYRLAVLRIRMPPLRERIDLALVGTALLNRLSAESGLPKRSLSAEQLQRLERHRWPGNVRELESVLTRYLVTGELAIDEMSASANISTEAATLKVSTDIQRARLAEEALLATGGNIGEAARRLGISRAQFYRIRSKIVS</sequence>
<proteinExistence type="predicted"/>